<evidence type="ECO:0000256" key="1">
    <source>
        <dbReference type="SAM" id="Phobius"/>
    </source>
</evidence>
<dbReference type="RefSeq" id="WP_117152707.1">
    <property type="nucleotide sequence ID" value="NZ_BMLG01000001.1"/>
</dbReference>
<dbReference type="Pfam" id="PF09851">
    <property type="entry name" value="SHOCT"/>
    <property type="match status" value="1"/>
</dbReference>
<keyword evidence="1" id="KW-1133">Transmembrane helix</keyword>
<dbReference type="Proteomes" id="UP000618460">
    <property type="component" value="Unassembled WGS sequence"/>
</dbReference>
<dbReference type="AlphaFoldDB" id="A0A917TDI3"/>
<reference evidence="3" key="2">
    <citation type="submission" date="2020-09" db="EMBL/GenBank/DDBJ databases">
        <authorList>
            <person name="Sun Q."/>
            <person name="Zhou Y."/>
        </authorList>
    </citation>
    <scope>NUCLEOTIDE SEQUENCE</scope>
    <source>
        <strain evidence="3">CGMCC 1.6333</strain>
    </source>
</reference>
<organism evidence="3 4">
    <name type="scientific">Paraliobacillus quinghaiensis</name>
    <dbReference type="NCBI Taxonomy" id="470815"/>
    <lineage>
        <taxon>Bacteria</taxon>
        <taxon>Bacillati</taxon>
        <taxon>Bacillota</taxon>
        <taxon>Bacilli</taxon>
        <taxon>Bacillales</taxon>
        <taxon>Bacillaceae</taxon>
        <taxon>Paraliobacillus</taxon>
    </lineage>
</organism>
<gene>
    <name evidence="3" type="ORF">GCM10011351_01390</name>
</gene>
<name>A0A917TDI3_9BACI</name>
<feature type="transmembrane region" description="Helical" evidence="1">
    <location>
        <begin position="6"/>
        <end position="32"/>
    </location>
</feature>
<evidence type="ECO:0000313" key="3">
    <source>
        <dbReference type="EMBL" id="GGM19243.1"/>
    </source>
</evidence>
<sequence>MMHQTMFAPMIWFFILWSVLILIGAILVMNYLTGGRENPSVQILKERLAKGEITEEEYNRLKKILKQDK</sequence>
<comment type="caution">
    <text evidence="3">The sequence shown here is derived from an EMBL/GenBank/DDBJ whole genome shotgun (WGS) entry which is preliminary data.</text>
</comment>
<evidence type="ECO:0000259" key="2">
    <source>
        <dbReference type="Pfam" id="PF09851"/>
    </source>
</evidence>
<reference evidence="3" key="1">
    <citation type="journal article" date="2014" name="Int. J. Syst. Evol. Microbiol.">
        <title>Complete genome sequence of Corynebacterium casei LMG S-19264T (=DSM 44701T), isolated from a smear-ripened cheese.</title>
        <authorList>
            <consortium name="US DOE Joint Genome Institute (JGI-PGF)"/>
            <person name="Walter F."/>
            <person name="Albersmeier A."/>
            <person name="Kalinowski J."/>
            <person name="Ruckert C."/>
        </authorList>
    </citation>
    <scope>NUCLEOTIDE SEQUENCE</scope>
    <source>
        <strain evidence="3">CGMCC 1.6333</strain>
    </source>
</reference>
<accession>A0A917TDI3</accession>
<dbReference type="EMBL" id="BMLG01000001">
    <property type="protein sequence ID" value="GGM19243.1"/>
    <property type="molecule type" value="Genomic_DNA"/>
</dbReference>
<keyword evidence="1" id="KW-0812">Transmembrane</keyword>
<proteinExistence type="predicted"/>
<feature type="domain" description="SHOCT" evidence="2">
    <location>
        <begin position="42"/>
        <end position="65"/>
    </location>
</feature>
<evidence type="ECO:0000313" key="4">
    <source>
        <dbReference type="Proteomes" id="UP000618460"/>
    </source>
</evidence>
<keyword evidence="4" id="KW-1185">Reference proteome</keyword>
<keyword evidence="1" id="KW-0472">Membrane</keyword>
<dbReference type="OrthoDB" id="2456654at2"/>
<protein>
    <recommendedName>
        <fullName evidence="2">SHOCT domain-containing protein</fullName>
    </recommendedName>
</protein>
<dbReference type="InterPro" id="IPR018649">
    <property type="entry name" value="SHOCT"/>
</dbReference>